<organism evidence="1 2">
    <name type="scientific">Daphnia pulex</name>
    <name type="common">Water flea</name>
    <dbReference type="NCBI Taxonomy" id="6669"/>
    <lineage>
        <taxon>Eukaryota</taxon>
        <taxon>Metazoa</taxon>
        <taxon>Ecdysozoa</taxon>
        <taxon>Arthropoda</taxon>
        <taxon>Crustacea</taxon>
        <taxon>Branchiopoda</taxon>
        <taxon>Diplostraca</taxon>
        <taxon>Cladocera</taxon>
        <taxon>Anomopoda</taxon>
        <taxon>Daphniidae</taxon>
        <taxon>Daphnia</taxon>
    </lineage>
</organism>
<dbReference type="InParanoid" id="E9HW19"/>
<gene>
    <name evidence="1" type="ORF">DAPPUDRAFT_334636</name>
</gene>
<evidence type="ECO:0000313" key="1">
    <source>
        <dbReference type="EMBL" id="EFX64062.1"/>
    </source>
</evidence>
<dbReference type="Proteomes" id="UP000000305">
    <property type="component" value="Unassembled WGS sequence"/>
</dbReference>
<keyword evidence="2" id="KW-1185">Reference proteome</keyword>
<dbReference type="AlphaFoldDB" id="E9HW19"/>
<reference evidence="1 2" key="1">
    <citation type="journal article" date="2011" name="Science">
        <title>The ecoresponsive genome of Daphnia pulex.</title>
        <authorList>
            <person name="Colbourne J.K."/>
            <person name="Pfrender M.E."/>
            <person name="Gilbert D."/>
            <person name="Thomas W.K."/>
            <person name="Tucker A."/>
            <person name="Oakley T.H."/>
            <person name="Tokishita S."/>
            <person name="Aerts A."/>
            <person name="Arnold G.J."/>
            <person name="Basu M.K."/>
            <person name="Bauer D.J."/>
            <person name="Caceres C.E."/>
            <person name="Carmel L."/>
            <person name="Casola C."/>
            <person name="Choi J.H."/>
            <person name="Detter J.C."/>
            <person name="Dong Q."/>
            <person name="Dusheyko S."/>
            <person name="Eads B.D."/>
            <person name="Frohlich T."/>
            <person name="Geiler-Samerotte K.A."/>
            <person name="Gerlach D."/>
            <person name="Hatcher P."/>
            <person name="Jogdeo S."/>
            <person name="Krijgsveld J."/>
            <person name="Kriventseva E.V."/>
            <person name="Kultz D."/>
            <person name="Laforsch C."/>
            <person name="Lindquist E."/>
            <person name="Lopez J."/>
            <person name="Manak J.R."/>
            <person name="Muller J."/>
            <person name="Pangilinan J."/>
            <person name="Patwardhan R.P."/>
            <person name="Pitluck S."/>
            <person name="Pritham E.J."/>
            <person name="Rechtsteiner A."/>
            <person name="Rho M."/>
            <person name="Rogozin I.B."/>
            <person name="Sakarya O."/>
            <person name="Salamov A."/>
            <person name="Schaack S."/>
            <person name="Shapiro H."/>
            <person name="Shiga Y."/>
            <person name="Skalitzky C."/>
            <person name="Smith Z."/>
            <person name="Souvorov A."/>
            <person name="Sung W."/>
            <person name="Tang Z."/>
            <person name="Tsuchiya D."/>
            <person name="Tu H."/>
            <person name="Vos H."/>
            <person name="Wang M."/>
            <person name="Wolf Y.I."/>
            <person name="Yamagata H."/>
            <person name="Yamada T."/>
            <person name="Ye Y."/>
            <person name="Shaw J.R."/>
            <person name="Andrews J."/>
            <person name="Crease T.J."/>
            <person name="Tang H."/>
            <person name="Lucas S.M."/>
            <person name="Robertson H.M."/>
            <person name="Bork P."/>
            <person name="Koonin E.V."/>
            <person name="Zdobnov E.M."/>
            <person name="Grigoriev I.V."/>
            <person name="Lynch M."/>
            <person name="Boore J.L."/>
        </authorList>
    </citation>
    <scope>NUCLEOTIDE SEQUENCE [LARGE SCALE GENOMIC DNA]</scope>
</reference>
<dbReference type="PhylomeDB" id="E9HW19"/>
<proteinExistence type="predicted"/>
<dbReference type="EMBL" id="GL732887">
    <property type="protein sequence ID" value="EFX64062.1"/>
    <property type="molecule type" value="Genomic_DNA"/>
</dbReference>
<dbReference type="HOGENOM" id="CLU_1410149_0_0_1"/>
<name>E9HW19_DAPPU</name>
<accession>E9HW19</accession>
<dbReference type="Gene3D" id="2.40.70.10">
    <property type="entry name" value="Acid Proteases"/>
    <property type="match status" value="1"/>
</dbReference>
<dbReference type="STRING" id="6669.E9HW19"/>
<evidence type="ECO:0000313" key="2">
    <source>
        <dbReference type="Proteomes" id="UP000000305"/>
    </source>
</evidence>
<sequence>MSAIRLSVVGNVLNPKREKSFLNLTGVDDKKVRVDSFCSLKVKWENKVVELNEVAVVKNCPFALILGVDWIVKSKLSLIVEDGKIVLRSQDSNQPKVKKVRFAGIEEQNICSEEDDENDFFVSDELIDSLEAENKTKRCPRVIGTEVKVVESAVIPAESLCFVKAKISKKFTGNVIVRPNMCAHPGMEWIIPS</sequence>
<dbReference type="InterPro" id="IPR021109">
    <property type="entry name" value="Peptidase_aspartic_dom_sf"/>
</dbReference>
<protein>
    <submittedName>
        <fullName evidence="1">Uncharacterized protein</fullName>
    </submittedName>
</protein>
<dbReference type="KEGG" id="dpx:DAPPUDRAFT_334636"/>